<dbReference type="Pfam" id="PF25106">
    <property type="entry name" value="VWA_4"/>
    <property type="match status" value="1"/>
</dbReference>
<keyword evidence="4" id="KW-0245">EGF-like domain</keyword>
<evidence type="ECO:0000256" key="5">
    <source>
        <dbReference type="SAM" id="Phobius"/>
    </source>
</evidence>
<feature type="domain" description="EGF-like" evidence="6">
    <location>
        <begin position="449"/>
        <end position="482"/>
    </location>
</feature>
<keyword evidence="2" id="KW-0964">Secreted</keyword>
<dbReference type="Proteomes" id="UP001175271">
    <property type="component" value="Unassembled WGS sequence"/>
</dbReference>
<dbReference type="PANTHER" id="PTHR47324:SF3">
    <property type="entry name" value="EGF-LIKE DOMAIN-CONTAINING PROTEIN"/>
    <property type="match status" value="1"/>
</dbReference>
<keyword evidence="5" id="KW-0812">Transmembrane</keyword>
<evidence type="ECO:0000259" key="6">
    <source>
        <dbReference type="PROSITE" id="PS50026"/>
    </source>
</evidence>
<organism evidence="7 8">
    <name type="scientific">Steinernema hermaphroditum</name>
    <dbReference type="NCBI Taxonomy" id="289476"/>
    <lineage>
        <taxon>Eukaryota</taxon>
        <taxon>Metazoa</taxon>
        <taxon>Ecdysozoa</taxon>
        <taxon>Nematoda</taxon>
        <taxon>Chromadorea</taxon>
        <taxon>Rhabditida</taxon>
        <taxon>Tylenchina</taxon>
        <taxon>Panagrolaimomorpha</taxon>
        <taxon>Strongyloidoidea</taxon>
        <taxon>Steinernematidae</taxon>
        <taxon>Steinernema</taxon>
    </lineage>
</organism>
<dbReference type="PROSITE" id="PS01186">
    <property type="entry name" value="EGF_2"/>
    <property type="match status" value="3"/>
</dbReference>
<feature type="disulfide bond" evidence="4">
    <location>
        <begin position="957"/>
        <end position="966"/>
    </location>
</feature>
<evidence type="ECO:0000256" key="1">
    <source>
        <dbReference type="ARBA" id="ARBA00004613"/>
    </source>
</evidence>
<keyword evidence="4" id="KW-1015">Disulfide bond</keyword>
<dbReference type="InterPro" id="IPR000742">
    <property type="entry name" value="EGF"/>
</dbReference>
<keyword evidence="5" id="KW-1133">Transmembrane helix</keyword>
<keyword evidence="8" id="KW-1185">Reference proteome</keyword>
<proteinExistence type="predicted"/>
<accession>A0AA39LNX9</accession>
<dbReference type="InterPro" id="IPR053295">
    <property type="entry name" value="Innate_immunity_reg"/>
</dbReference>
<feature type="disulfide bond" evidence="4">
    <location>
        <begin position="472"/>
        <end position="481"/>
    </location>
</feature>
<name>A0AA39LNX9_9BILA</name>
<dbReference type="Gene3D" id="2.10.25.10">
    <property type="entry name" value="Laminin"/>
    <property type="match status" value="2"/>
</dbReference>
<dbReference type="CDD" id="cd00054">
    <property type="entry name" value="EGF_CA"/>
    <property type="match status" value="3"/>
</dbReference>
<evidence type="ECO:0000313" key="7">
    <source>
        <dbReference type="EMBL" id="KAK0404731.1"/>
    </source>
</evidence>
<dbReference type="SMART" id="SM00181">
    <property type="entry name" value="EGF"/>
    <property type="match status" value="4"/>
</dbReference>
<comment type="subcellular location">
    <subcellularLocation>
        <location evidence="1">Secreted</location>
    </subcellularLocation>
</comment>
<evidence type="ECO:0000256" key="2">
    <source>
        <dbReference type="ARBA" id="ARBA00022525"/>
    </source>
</evidence>
<sequence>MTTKMEATRMDPIALLPPKATNRLFGHMTLHQRARLESVSHAWRERIRMAERSEEKPVWIYVIFRKNHCGAHEKMNVNLSFDGPVFWDRQVAYIYCCSCHFDDHEQPLMTLFKKFEHRVQRICLVDKPVDYPFLPDSLFSYMATSMPKLQFIYLRELDLEKINRATVVELAEHKNLKKVIVHGCRNYEVLEDFRNLPQLLVVKGEIVGLKAMLGDLIDYDDSFSSEQKSSGSTQSTSVSSSSKTSTVSAELAALDISGGREPSPIATVQHVIFGTTSFGRSKKSDAMLLRAILLGIAFFAFSGGSSASVSPLHYKIQAHFDVVEGPNLRDVTEDEHQVQSVLRRRLHDPLLTVRIVDQQIHGEAAQLPTSWVEAIVSPSRSFSREDFIERFGDESTEVVLYYLERLENYTPPQGSSPRAAFAQLLTPHACFNGGVMLPNGTCVCKPYFEGADCAVTVCTHSGVVSDKNRCSCPPGFIGRHCESMPCLPPVQTSFDFSKRSLIYVLSLRDSMGRDIQQLYAATSKLLQEHPEDKFSSFILVTYLAKGSTYAINSYTFTTLSDFLNGIANAVISPGSALQPTVAALREALSKDPLMRPKSSVFVFTDAASLNATDLDLNEISAADESFVTRGAIYWGLKVFFFVTDSVDYPIASTADNSYQIYYRIAQNSLGDVVHVGAKKTLGDVLLAFGGYQFDAETIAVSRNYKCSSPRVENLVIDKETSGYFVYTIGSLSLSYDSKTATPLHNVANVNIYAVNASITALSFSSASDDLCSYKIFVESQQSVVFAWTATNSSVDYSGALNVAEFSHSGVARPLNVNGEVYGLSFAALSVSDNSVIAYSTSVAKDRSKVAGTQCTMSWVFGEWASCPPGPFYVRLDVRYYGGRKIRRILPGFCQIPKSRPIVRVPPKCQNGGHWDPKQNCICQPHFSGKLCEVVECVNGGTLNPFPGGPTDLPLCNCPTGYQGQHCEKLSCTTTSQETFDTSRRTLGLAFQTTHSAALAATHVAGAFQKLTSFYEASFADVYFDTFIFTAFADADVSSVAFGNASDFVAAIEGAKFRMSTSATQNVSLALAALLQTNVSSAFEGVRPRSPVFLVVDSPIGDSDDQIDATKALLIENSILLNIVVAPQFFDTCAVAPADMVLYNLIAQSTGGVVLDLCDPSTAKKDLIDLFINDYGQTFHFREVVAETKTWNTTFLEKIVVNSVQDVFYITGWSDRATNFTAVLSKGKMPLALETRAFLPQMTIFRASNLQPGIYNLKFSSTNNLPYSLNVAQPSQFHAWLGFSPDPSHDSSTSFSYYGKTMHPVVHLSSALQGNVTVTATATALDTDYSYSAVGAVRAPSCVFEYFFEKNFACPVNNGYFYFQIEVESSDGVILQRSLPGFCYGVSAEECLNGGHWNGFQCSCPQKEGEPPRYSGTHCEFPICQNGGKLENMACTCPSLVTGKFCEFVQCREWDFFSRLGKKSSTFSSVAFVVQNQLESILVNSYLKQAVPDFVASIDGPGVEQQLSLVTFDEHSVSSVVSTPIVEKFIGAFDASVGAISTASQPGKKGRLIEAIKNAFELTMYRPAVFYVFTSTDTVLYNGFATLMQELANTGDIEINIVYSPMGGPKPGASFDYLSLIPSATNGRFLIVDNNNVRELLDAPLKSMVFENGVVFDSLWEDCSSAPVQAYFPIETRAFWFTVTIRGPNNVDNLTIFDGLGQQLPLGKSNIVFRDSNTVVLQFYKNKMENYVGFWRLSTRSSCPAGVPRCGCQVQTRVSGSLEARVGFSVEQHDDFVERTPFSVGATRRDVFLTAQITNTLLAKEEATLEEVRVFSRKIDLTNQNLLLGAPFITRDVATCSNQFVTSEIKVTAVMSLTVFKLSGRDENGQAFDRYQTFYNNKRQCGQFGHVDEYGRCQCDASHHGFDCRTPICQNGGTADLSTCFCRSGFHGDLCQYRVMQPSSSTTPTASTPSVATKPPTCPNHSAVEEFRILHYAFFFNGLLHHFFCLPLPVYYGHSDLFGLLFYRSTPPTTVTVTHYPSSSPSSAKATATFSSSPTTATSIAPLSSSTQPSTIPSTNHHTLFLPNFVHVSGVPLSIPLIRVFFFHASSLNGQRHIFFLFSELSRSIFIHPLDRIHRCLLCFNLLDSFHFCYSKHSPLEYFLFGVDFFSIPLFNIFPLHDEL</sequence>
<feature type="domain" description="EGF-like" evidence="6">
    <location>
        <begin position="927"/>
        <end position="967"/>
    </location>
</feature>
<protein>
    <recommendedName>
        <fullName evidence="6">EGF-like domain-containing protein</fullName>
    </recommendedName>
</protein>
<evidence type="ECO:0000256" key="4">
    <source>
        <dbReference type="PROSITE-ProRule" id="PRU00076"/>
    </source>
</evidence>
<comment type="caution">
    <text evidence="7">The sequence shown here is derived from an EMBL/GenBank/DDBJ whole genome shotgun (WGS) entry which is preliminary data.</text>
</comment>
<reference evidence="7" key="1">
    <citation type="submission" date="2023-06" db="EMBL/GenBank/DDBJ databases">
        <title>Genomic analysis of the entomopathogenic nematode Steinernema hermaphroditum.</title>
        <authorList>
            <person name="Schwarz E.M."/>
            <person name="Heppert J.K."/>
            <person name="Baniya A."/>
            <person name="Schwartz H.T."/>
            <person name="Tan C.-H."/>
            <person name="Antoshechkin I."/>
            <person name="Sternberg P.W."/>
            <person name="Goodrich-Blair H."/>
            <person name="Dillman A.R."/>
        </authorList>
    </citation>
    <scope>NUCLEOTIDE SEQUENCE</scope>
    <source>
        <strain evidence="7">PS9179</strain>
        <tissue evidence="7">Whole animal</tissue>
    </source>
</reference>
<dbReference type="InterPro" id="IPR056861">
    <property type="entry name" value="HMCN1-like_VWA"/>
</dbReference>
<keyword evidence="3" id="KW-0732">Signal</keyword>
<dbReference type="PANTHER" id="PTHR47324">
    <property type="entry name" value="PROTEIN IRG-7-RELATED"/>
    <property type="match status" value="1"/>
</dbReference>
<comment type="caution">
    <text evidence="4">Lacks conserved residue(s) required for the propagation of feature annotation.</text>
</comment>
<dbReference type="EMBL" id="JAUCMV010000004">
    <property type="protein sequence ID" value="KAK0404731.1"/>
    <property type="molecule type" value="Genomic_DNA"/>
</dbReference>
<keyword evidence="5" id="KW-0472">Membrane</keyword>
<feature type="transmembrane region" description="Helical" evidence="5">
    <location>
        <begin position="287"/>
        <end position="307"/>
    </location>
</feature>
<dbReference type="PROSITE" id="PS50026">
    <property type="entry name" value="EGF_3"/>
    <property type="match status" value="2"/>
</dbReference>
<dbReference type="PROSITE" id="PS00022">
    <property type="entry name" value="EGF_1"/>
    <property type="match status" value="3"/>
</dbReference>
<evidence type="ECO:0000256" key="3">
    <source>
        <dbReference type="ARBA" id="ARBA00022729"/>
    </source>
</evidence>
<gene>
    <name evidence="7" type="ORF">QR680_017600</name>
</gene>
<evidence type="ECO:0000313" key="8">
    <source>
        <dbReference type="Proteomes" id="UP001175271"/>
    </source>
</evidence>